<evidence type="ECO:0000313" key="2">
    <source>
        <dbReference type="Proteomes" id="UP000821865"/>
    </source>
</evidence>
<protein>
    <submittedName>
        <fullName evidence="1">Uncharacterized protein</fullName>
    </submittedName>
</protein>
<reference evidence="1" key="1">
    <citation type="submission" date="2020-05" db="EMBL/GenBank/DDBJ databases">
        <title>Large-scale comparative analyses of tick genomes elucidate their genetic diversity and vector capacities.</title>
        <authorList>
            <person name="Jia N."/>
            <person name="Wang J."/>
            <person name="Shi W."/>
            <person name="Du L."/>
            <person name="Sun Y."/>
            <person name="Zhan W."/>
            <person name="Jiang J."/>
            <person name="Wang Q."/>
            <person name="Zhang B."/>
            <person name="Ji P."/>
            <person name="Sakyi L.B."/>
            <person name="Cui X."/>
            <person name="Yuan T."/>
            <person name="Jiang B."/>
            <person name="Yang W."/>
            <person name="Lam T.T.-Y."/>
            <person name="Chang Q."/>
            <person name="Ding S."/>
            <person name="Wang X."/>
            <person name="Zhu J."/>
            <person name="Ruan X."/>
            <person name="Zhao L."/>
            <person name="Wei J."/>
            <person name="Que T."/>
            <person name="Du C."/>
            <person name="Cheng J."/>
            <person name="Dai P."/>
            <person name="Han X."/>
            <person name="Huang E."/>
            <person name="Gao Y."/>
            <person name="Liu J."/>
            <person name="Shao H."/>
            <person name="Ye R."/>
            <person name="Li L."/>
            <person name="Wei W."/>
            <person name="Wang X."/>
            <person name="Wang C."/>
            <person name="Yang T."/>
            <person name="Huo Q."/>
            <person name="Li W."/>
            <person name="Guo W."/>
            <person name="Chen H."/>
            <person name="Zhou L."/>
            <person name="Ni X."/>
            <person name="Tian J."/>
            <person name="Zhou Y."/>
            <person name="Sheng Y."/>
            <person name="Liu T."/>
            <person name="Pan Y."/>
            <person name="Xia L."/>
            <person name="Li J."/>
            <person name="Zhao F."/>
            <person name="Cao W."/>
        </authorList>
    </citation>
    <scope>NUCLEOTIDE SEQUENCE</scope>
    <source>
        <strain evidence="1">Dsil-2018</strain>
    </source>
</reference>
<proteinExistence type="predicted"/>
<name>A0ACB8DR43_DERSI</name>
<organism evidence="1 2">
    <name type="scientific">Dermacentor silvarum</name>
    <name type="common">Tick</name>
    <dbReference type="NCBI Taxonomy" id="543639"/>
    <lineage>
        <taxon>Eukaryota</taxon>
        <taxon>Metazoa</taxon>
        <taxon>Ecdysozoa</taxon>
        <taxon>Arthropoda</taxon>
        <taxon>Chelicerata</taxon>
        <taxon>Arachnida</taxon>
        <taxon>Acari</taxon>
        <taxon>Parasitiformes</taxon>
        <taxon>Ixodida</taxon>
        <taxon>Ixodoidea</taxon>
        <taxon>Ixodidae</taxon>
        <taxon>Rhipicephalinae</taxon>
        <taxon>Dermacentor</taxon>
    </lineage>
</organism>
<gene>
    <name evidence="1" type="ORF">HPB49_020398</name>
</gene>
<accession>A0ACB8DR43</accession>
<comment type="caution">
    <text evidence="1">The sequence shown here is derived from an EMBL/GenBank/DDBJ whole genome shotgun (WGS) entry which is preliminary data.</text>
</comment>
<dbReference type="EMBL" id="CM023479">
    <property type="protein sequence ID" value="KAH7974846.1"/>
    <property type="molecule type" value="Genomic_DNA"/>
</dbReference>
<keyword evidence="2" id="KW-1185">Reference proteome</keyword>
<sequence>MDSTDAPSLLDRGDNRSSRADSTTANRSPLEREGNLSNVGSDQAPISAHRGACLLDTGNKQGGEQCHLADGDCCDEEGTDDHEWCAPNEHSRNLGQKREQDSRVSPKDTEFDDVNDALPEVFDQDHQDNYLSVANQEDAAVELSSLGEEDLEPRSGLAAMPLAIPIIYRPLERSPNFWQADYSKVRRDLVRCAGCKLPSQKVLKSGFLSIIAPNPDAGRKLLKLNVIADIAVDPRLPTWYIKNVGKISGVPFRYTDRQLLDCFSEAGVIHVRRQITFLKDKDGTLSTTPEDCIILTFSPDIELPDTIALGFDVFRVHTYCAAPLQCYRCLRFGHTAYQCNAPRRCKLCTGPHIYKECKSQSVPLCANCGGEHAATFTGCPERRRIAMSRRFMPRYYVEWEEVSNRRPTSSRRHRDKERRGSSSDDTEGRCYRDKRERHRNERRSPSEERGSSSEGAGKSGDENRTSREPGSPGNESRTPRHDDGAPSRSEDEELRAWESEDMTDDNDAAETPTRRNVSPPRERRRPLSVLKFPRVTRDSRRRFKHGYHRYLHKLVKHGVPVFQRPSDD</sequence>
<dbReference type="Proteomes" id="UP000821865">
    <property type="component" value="Chromosome 10"/>
</dbReference>
<evidence type="ECO:0000313" key="1">
    <source>
        <dbReference type="EMBL" id="KAH7974846.1"/>
    </source>
</evidence>